<dbReference type="CDD" id="cd00882">
    <property type="entry name" value="Ras_like_GTPase"/>
    <property type="match status" value="1"/>
</dbReference>
<dbReference type="InterPro" id="IPR006073">
    <property type="entry name" value="GTP-bd"/>
</dbReference>
<dbReference type="Pfam" id="PF01926">
    <property type="entry name" value="MMR_HSR1"/>
    <property type="match status" value="1"/>
</dbReference>
<evidence type="ECO:0000259" key="1">
    <source>
        <dbReference type="Pfam" id="PF01926"/>
    </source>
</evidence>
<gene>
    <name evidence="2" type="ORF">K435DRAFT_668580</name>
</gene>
<sequence>DMENDISAASELHQKYKHFRILVIGRANAGKTTLLKRVCNTTEEPCIYDKQNNNLVHLDLPYQRGIHDVNRPFAFKSNPQFIFHDSPGFEAGGVEELNKVQQFIEEHAKATEANDQLHVIWFCFRPDKSRPLLDLERQFFNKHVKNVPVIAIYTKFDDLVSQVYDPELEVEMATEENRQCAIFCLKDKFEKPLDKCEFPPKAHLHLEGMYCFKELIQKTADSLDNFAIEMLFVSVQQNNLELCIKYAVR</sequence>
<dbReference type="GO" id="GO:0005525">
    <property type="term" value="F:GTP binding"/>
    <property type="evidence" value="ECO:0007669"/>
    <property type="project" value="InterPro"/>
</dbReference>
<accession>A0A4S8LYP7</accession>
<organism evidence="2 3">
    <name type="scientific">Dendrothele bispora (strain CBS 962.96)</name>
    <dbReference type="NCBI Taxonomy" id="1314807"/>
    <lineage>
        <taxon>Eukaryota</taxon>
        <taxon>Fungi</taxon>
        <taxon>Dikarya</taxon>
        <taxon>Basidiomycota</taxon>
        <taxon>Agaricomycotina</taxon>
        <taxon>Agaricomycetes</taxon>
        <taxon>Agaricomycetidae</taxon>
        <taxon>Agaricales</taxon>
        <taxon>Agaricales incertae sedis</taxon>
        <taxon>Dendrothele</taxon>
    </lineage>
</organism>
<dbReference type="Gene3D" id="3.40.50.300">
    <property type="entry name" value="P-loop containing nucleotide triphosphate hydrolases"/>
    <property type="match status" value="1"/>
</dbReference>
<name>A0A4S8LYP7_DENBC</name>
<reference evidence="2 3" key="1">
    <citation type="journal article" date="2019" name="Nat. Ecol. Evol.">
        <title>Megaphylogeny resolves global patterns of mushroom evolution.</title>
        <authorList>
            <person name="Varga T."/>
            <person name="Krizsan K."/>
            <person name="Foldi C."/>
            <person name="Dima B."/>
            <person name="Sanchez-Garcia M."/>
            <person name="Sanchez-Ramirez S."/>
            <person name="Szollosi G.J."/>
            <person name="Szarkandi J.G."/>
            <person name="Papp V."/>
            <person name="Albert L."/>
            <person name="Andreopoulos W."/>
            <person name="Angelini C."/>
            <person name="Antonin V."/>
            <person name="Barry K.W."/>
            <person name="Bougher N.L."/>
            <person name="Buchanan P."/>
            <person name="Buyck B."/>
            <person name="Bense V."/>
            <person name="Catcheside P."/>
            <person name="Chovatia M."/>
            <person name="Cooper J."/>
            <person name="Damon W."/>
            <person name="Desjardin D."/>
            <person name="Finy P."/>
            <person name="Geml J."/>
            <person name="Haridas S."/>
            <person name="Hughes K."/>
            <person name="Justo A."/>
            <person name="Karasinski D."/>
            <person name="Kautmanova I."/>
            <person name="Kiss B."/>
            <person name="Kocsube S."/>
            <person name="Kotiranta H."/>
            <person name="LaButti K.M."/>
            <person name="Lechner B.E."/>
            <person name="Liimatainen K."/>
            <person name="Lipzen A."/>
            <person name="Lukacs Z."/>
            <person name="Mihaltcheva S."/>
            <person name="Morgado L.N."/>
            <person name="Niskanen T."/>
            <person name="Noordeloos M.E."/>
            <person name="Ohm R.A."/>
            <person name="Ortiz-Santana B."/>
            <person name="Ovrebo C."/>
            <person name="Racz N."/>
            <person name="Riley R."/>
            <person name="Savchenko A."/>
            <person name="Shiryaev A."/>
            <person name="Soop K."/>
            <person name="Spirin V."/>
            <person name="Szebenyi C."/>
            <person name="Tomsovsky M."/>
            <person name="Tulloss R.E."/>
            <person name="Uehling J."/>
            <person name="Grigoriev I.V."/>
            <person name="Vagvolgyi C."/>
            <person name="Papp T."/>
            <person name="Martin F.M."/>
            <person name="Miettinen O."/>
            <person name="Hibbett D.S."/>
            <person name="Nagy L.G."/>
        </authorList>
    </citation>
    <scope>NUCLEOTIDE SEQUENCE [LARGE SCALE GENOMIC DNA]</scope>
    <source>
        <strain evidence="2 3">CBS 962.96</strain>
    </source>
</reference>
<dbReference type="OrthoDB" id="59699at2759"/>
<dbReference type="SUPFAM" id="SSF52540">
    <property type="entry name" value="P-loop containing nucleoside triphosphate hydrolases"/>
    <property type="match status" value="1"/>
</dbReference>
<evidence type="ECO:0000313" key="2">
    <source>
        <dbReference type="EMBL" id="THU94338.1"/>
    </source>
</evidence>
<protein>
    <recommendedName>
        <fullName evidence="1">G domain-containing protein</fullName>
    </recommendedName>
</protein>
<feature type="non-terminal residue" evidence="2">
    <location>
        <position position="1"/>
    </location>
</feature>
<dbReference type="InterPro" id="IPR027417">
    <property type="entry name" value="P-loop_NTPase"/>
</dbReference>
<feature type="domain" description="G" evidence="1">
    <location>
        <begin position="20"/>
        <end position="155"/>
    </location>
</feature>
<dbReference type="EMBL" id="ML179226">
    <property type="protein sequence ID" value="THU94338.1"/>
    <property type="molecule type" value="Genomic_DNA"/>
</dbReference>
<keyword evidence="3" id="KW-1185">Reference proteome</keyword>
<proteinExistence type="predicted"/>
<dbReference type="Proteomes" id="UP000297245">
    <property type="component" value="Unassembled WGS sequence"/>
</dbReference>
<dbReference type="AlphaFoldDB" id="A0A4S8LYP7"/>
<evidence type="ECO:0000313" key="3">
    <source>
        <dbReference type="Proteomes" id="UP000297245"/>
    </source>
</evidence>